<dbReference type="CDD" id="cd05251">
    <property type="entry name" value="NmrA_like_SDR_a"/>
    <property type="match status" value="1"/>
</dbReference>
<dbReference type="PANTHER" id="PTHR42748">
    <property type="entry name" value="NITROGEN METABOLITE REPRESSION PROTEIN NMRA FAMILY MEMBER"/>
    <property type="match status" value="1"/>
</dbReference>
<dbReference type="Gene3D" id="3.40.50.720">
    <property type="entry name" value="NAD(P)-binding Rossmann-like Domain"/>
    <property type="match status" value="1"/>
</dbReference>
<keyword evidence="2" id="KW-0521">NADP</keyword>
<gene>
    <name evidence="5" type="ORF">FIESC28_05047</name>
</gene>
<evidence type="ECO:0000313" key="6">
    <source>
        <dbReference type="Proteomes" id="UP000253153"/>
    </source>
</evidence>
<dbReference type="InterPro" id="IPR036291">
    <property type="entry name" value="NAD(P)-bd_dom_sf"/>
</dbReference>
<dbReference type="InterPro" id="IPR051164">
    <property type="entry name" value="NmrA-like_oxidored"/>
</dbReference>
<dbReference type="SUPFAM" id="SSF51735">
    <property type="entry name" value="NAD(P)-binding Rossmann-fold domains"/>
    <property type="match status" value="1"/>
</dbReference>
<dbReference type="GO" id="GO:0016491">
    <property type="term" value="F:oxidoreductase activity"/>
    <property type="evidence" value="ECO:0007669"/>
    <property type="project" value="UniProtKB-KW"/>
</dbReference>
<sequence length="306" mass="34529">MNPIAFVSSATGRQGSAVARQLLDIGWTVRATTRNVDSTTARDLKDKGAEMRLGDWENGDGLKDAMDGCTHLFLNVIPNHATATSEVPLAKRMLDIAKITDVKHVVYSSGMAIKDFDKGRYYNPNHPICRGHGWKRDIENLVQEAGFDTWTILRPGFFMCNFLEPKVKMMYPDLVPNGVLKTAFTPETRLPQVDVEDIGKFAVAAFRDPERFNKQFVPIASEKLSLDEIMQQLEDATGRSFSSAFLTDGEIEEKMATDMFVAMQLMARDLEDKVDIENVKSWGIPLTSFRDFLEREKSWVNSTYVE</sequence>
<evidence type="ECO:0000256" key="2">
    <source>
        <dbReference type="ARBA" id="ARBA00022857"/>
    </source>
</evidence>
<comment type="caution">
    <text evidence="5">The sequence shown here is derived from an EMBL/GenBank/DDBJ whole genome shotgun (WGS) entry which is preliminary data.</text>
</comment>
<evidence type="ECO:0000313" key="5">
    <source>
        <dbReference type="EMBL" id="RBR20895.1"/>
    </source>
</evidence>
<dbReference type="Gene3D" id="3.90.25.10">
    <property type="entry name" value="UDP-galactose 4-epimerase, domain 1"/>
    <property type="match status" value="1"/>
</dbReference>
<dbReference type="EMBL" id="QKXC01000104">
    <property type="protein sequence ID" value="RBR20895.1"/>
    <property type="molecule type" value="Genomic_DNA"/>
</dbReference>
<dbReference type="GeneID" id="41994490"/>
<dbReference type="PANTHER" id="PTHR42748:SF30">
    <property type="entry name" value="NMRA-LIKE DOMAIN-CONTAINING PROTEIN"/>
    <property type="match status" value="1"/>
</dbReference>
<evidence type="ECO:0000256" key="3">
    <source>
        <dbReference type="ARBA" id="ARBA00023002"/>
    </source>
</evidence>
<dbReference type="Pfam" id="PF05368">
    <property type="entry name" value="NmrA"/>
    <property type="match status" value="1"/>
</dbReference>
<proteinExistence type="inferred from homology"/>
<feature type="domain" description="NmrA-like" evidence="4">
    <location>
        <begin position="7"/>
        <end position="269"/>
    </location>
</feature>
<dbReference type="AlphaFoldDB" id="A0A366RX19"/>
<keyword evidence="6" id="KW-1185">Reference proteome</keyword>
<evidence type="ECO:0000259" key="4">
    <source>
        <dbReference type="Pfam" id="PF05368"/>
    </source>
</evidence>
<dbReference type="InterPro" id="IPR008030">
    <property type="entry name" value="NmrA-like"/>
</dbReference>
<organism evidence="5 6">
    <name type="scientific">Fusarium coffeatum</name>
    <dbReference type="NCBI Taxonomy" id="231269"/>
    <lineage>
        <taxon>Eukaryota</taxon>
        <taxon>Fungi</taxon>
        <taxon>Dikarya</taxon>
        <taxon>Ascomycota</taxon>
        <taxon>Pezizomycotina</taxon>
        <taxon>Sordariomycetes</taxon>
        <taxon>Hypocreomycetidae</taxon>
        <taxon>Hypocreales</taxon>
        <taxon>Nectriaceae</taxon>
        <taxon>Fusarium</taxon>
        <taxon>Fusarium incarnatum-equiseti species complex</taxon>
    </lineage>
</organism>
<dbReference type="Proteomes" id="UP000253153">
    <property type="component" value="Unassembled WGS sequence"/>
</dbReference>
<dbReference type="GO" id="GO:0005634">
    <property type="term" value="C:nucleus"/>
    <property type="evidence" value="ECO:0007669"/>
    <property type="project" value="TreeGrafter"/>
</dbReference>
<accession>A0A366RX19</accession>
<name>A0A366RX19_9HYPO</name>
<dbReference type="RefSeq" id="XP_031016694.1">
    <property type="nucleotide sequence ID" value="XM_031159194.1"/>
</dbReference>
<evidence type="ECO:0000256" key="1">
    <source>
        <dbReference type="ARBA" id="ARBA00006328"/>
    </source>
</evidence>
<keyword evidence="3" id="KW-0560">Oxidoreductase</keyword>
<dbReference type="OrthoDB" id="419598at2759"/>
<reference evidence="5 6" key="1">
    <citation type="submission" date="2018-06" db="EMBL/GenBank/DDBJ databases">
        <title>Fusarium incarnatum-equiseti species complex species 28.</title>
        <authorList>
            <person name="Gardiner D.M."/>
        </authorList>
    </citation>
    <scope>NUCLEOTIDE SEQUENCE [LARGE SCALE GENOMIC DNA]</scope>
    <source>
        <strain evidence="5 6">FIESC_28</strain>
    </source>
</reference>
<protein>
    <recommendedName>
        <fullName evidence="4">NmrA-like domain-containing protein</fullName>
    </recommendedName>
</protein>
<comment type="similarity">
    <text evidence="1">Belongs to the NmrA-type oxidoreductase family.</text>
</comment>